<dbReference type="GO" id="GO:0003735">
    <property type="term" value="F:structural constituent of ribosome"/>
    <property type="evidence" value="ECO:0007669"/>
    <property type="project" value="InterPro"/>
</dbReference>
<keyword evidence="4" id="KW-0496">Mitochondrion</keyword>
<dbReference type="PANTHER" id="PTHR21183">
    <property type="entry name" value="RIBOSOMAL PROTEIN L47, MITOCHONDRIAL-RELATED"/>
    <property type="match status" value="1"/>
</dbReference>
<organism evidence="10 11">
    <name type="scientific">Talaromyces islandicus</name>
    <name type="common">Penicillium islandicum</name>
    <dbReference type="NCBI Taxonomy" id="28573"/>
    <lineage>
        <taxon>Eukaryota</taxon>
        <taxon>Fungi</taxon>
        <taxon>Dikarya</taxon>
        <taxon>Ascomycota</taxon>
        <taxon>Pezizomycotina</taxon>
        <taxon>Eurotiomycetes</taxon>
        <taxon>Eurotiomycetidae</taxon>
        <taxon>Eurotiales</taxon>
        <taxon>Trichocomaceae</taxon>
        <taxon>Talaromyces</taxon>
        <taxon>Talaromyces sect. Islandici</taxon>
    </lineage>
</organism>
<evidence type="ECO:0000256" key="1">
    <source>
        <dbReference type="ARBA" id="ARBA00004173"/>
    </source>
</evidence>
<dbReference type="Pfam" id="PF06984">
    <property type="entry name" value="MRP-L47"/>
    <property type="match status" value="1"/>
</dbReference>
<proteinExistence type="inferred from homology"/>
<gene>
    <name evidence="10" type="ORF">PISL3812_03841</name>
</gene>
<keyword evidence="5" id="KW-0687">Ribonucleoprotein</keyword>
<feature type="region of interest" description="Disordered" evidence="9">
    <location>
        <begin position="41"/>
        <end position="66"/>
    </location>
</feature>
<dbReference type="Gene3D" id="6.10.330.20">
    <property type="match status" value="1"/>
</dbReference>
<accession>A0A0U1LTU2</accession>
<evidence type="ECO:0000256" key="6">
    <source>
        <dbReference type="ARBA" id="ARBA00026009"/>
    </source>
</evidence>
<evidence type="ECO:0000313" key="11">
    <source>
        <dbReference type="Proteomes" id="UP000054383"/>
    </source>
</evidence>
<comment type="subunit">
    <text evidence="6">Component of the mitochondrial large ribosomal subunit. Mature mitochondrial ribosomes consist of a small (37S) and a large (54S) subunit. The 37S subunit contains at least 33 different proteins and 1 molecule of RNA (15S). The 54S subunit contains at least 45 different proteins and 1 molecule of RNA (21S).</text>
</comment>
<dbReference type="GO" id="GO:0005762">
    <property type="term" value="C:mitochondrial large ribosomal subunit"/>
    <property type="evidence" value="ECO:0007669"/>
    <property type="project" value="TreeGrafter"/>
</dbReference>
<evidence type="ECO:0000256" key="5">
    <source>
        <dbReference type="ARBA" id="ARBA00023274"/>
    </source>
</evidence>
<evidence type="ECO:0000256" key="2">
    <source>
        <dbReference type="ARBA" id="ARBA00009254"/>
    </source>
</evidence>
<keyword evidence="3 10" id="KW-0689">Ribosomal protein</keyword>
<reference evidence="10 11" key="1">
    <citation type="submission" date="2015-04" db="EMBL/GenBank/DDBJ databases">
        <authorList>
            <person name="Syromyatnikov M.Y."/>
            <person name="Popov V.N."/>
        </authorList>
    </citation>
    <scope>NUCLEOTIDE SEQUENCE [LARGE SCALE GENOMIC DNA]</scope>
    <source>
        <strain evidence="10">WF-38-12</strain>
    </source>
</reference>
<comment type="subcellular location">
    <subcellularLocation>
        <location evidence="1">Mitochondrion</location>
    </subcellularLocation>
</comment>
<keyword evidence="11" id="KW-1185">Reference proteome</keyword>
<dbReference type="InterPro" id="IPR010729">
    <property type="entry name" value="Ribosomal_uL29_mit"/>
</dbReference>
<dbReference type="OrthoDB" id="270763at2759"/>
<dbReference type="GO" id="GO:0032543">
    <property type="term" value="P:mitochondrial translation"/>
    <property type="evidence" value="ECO:0007669"/>
    <property type="project" value="TreeGrafter"/>
</dbReference>
<evidence type="ECO:0000256" key="7">
    <source>
        <dbReference type="ARBA" id="ARBA00035289"/>
    </source>
</evidence>
<evidence type="ECO:0000256" key="3">
    <source>
        <dbReference type="ARBA" id="ARBA00022980"/>
    </source>
</evidence>
<evidence type="ECO:0000256" key="9">
    <source>
        <dbReference type="SAM" id="MobiDB-lite"/>
    </source>
</evidence>
<feature type="compositionally biased region" description="Polar residues" evidence="9">
    <location>
        <begin position="41"/>
        <end position="51"/>
    </location>
</feature>
<comment type="similarity">
    <text evidence="2">Belongs to the universal ribosomal protein uL29 family.</text>
</comment>
<protein>
    <recommendedName>
        <fullName evidence="7">Large ribosomal subunit protein uL29m</fullName>
    </recommendedName>
    <alternativeName>
        <fullName evidence="8">54S ribosomal protein L4, mitochondrial</fullName>
    </alternativeName>
</protein>
<sequence length="238" mass="26930">MNRQFIGQLVNQSKPSLLAGLPPPYLAPAWHSNHVSSATTQHATFSSTASNAARRGPDKSKSRGVSAIHMTGPKHKLSAAKYPLPAPVPASELPARKSDPNHGLWAFFPPNRQSLSTPEYDSTHGRPWSIQELRGKSWDDLHCLWWVCAKERNRLATSDLERDRLKAGFGEAESAERARVIRTTQKSIKHVLRERWYAWEDARELFDANKQAILNNTDPEIKTSRLVKRVRRQNSKKN</sequence>
<dbReference type="OMA" id="YAHGRAW"/>
<evidence type="ECO:0000313" key="10">
    <source>
        <dbReference type="EMBL" id="CRG86829.1"/>
    </source>
</evidence>
<dbReference type="EMBL" id="CVMT01000003">
    <property type="protein sequence ID" value="CRG86829.1"/>
    <property type="molecule type" value="Genomic_DNA"/>
</dbReference>
<name>A0A0U1LTU2_TALIS</name>
<dbReference type="Proteomes" id="UP000054383">
    <property type="component" value="Unassembled WGS sequence"/>
</dbReference>
<dbReference type="InterPro" id="IPR038340">
    <property type="entry name" value="MRP-L47_sf"/>
</dbReference>
<evidence type="ECO:0000256" key="8">
    <source>
        <dbReference type="ARBA" id="ARBA00035399"/>
    </source>
</evidence>
<dbReference type="AlphaFoldDB" id="A0A0U1LTU2"/>
<dbReference type="PANTHER" id="PTHR21183:SF18">
    <property type="entry name" value="LARGE RIBOSOMAL SUBUNIT PROTEIN UL29M"/>
    <property type="match status" value="1"/>
</dbReference>
<evidence type="ECO:0000256" key="4">
    <source>
        <dbReference type="ARBA" id="ARBA00023128"/>
    </source>
</evidence>
<dbReference type="STRING" id="28573.A0A0U1LTU2"/>